<dbReference type="SUPFAM" id="SSF47226">
    <property type="entry name" value="Histidine-containing phosphotransfer domain, HPT domain"/>
    <property type="match status" value="1"/>
</dbReference>
<dbReference type="RefSeq" id="WP_115331956.1">
    <property type="nucleotide sequence ID" value="NZ_CAAAHP010000006.1"/>
</dbReference>
<dbReference type="PROSITE" id="PS50110">
    <property type="entry name" value="RESPONSE_REGULATORY"/>
    <property type="match status" value="1"/>
</dbReference>
<dbReference type="InterPro" id="IPR001610">
    <property type="entry name" value="PAC"/>
</dbReference>
<evidence type="ECO:0000256" key="4">
    <source>
        <dbReference type="ARBA" id="ARBA00023012"/>
    </source>
</evidence>
<evidence type="ECO:0000256" key="2">
    <source>
        <dbReference type="ARBA" id="ARBA00012438"/>
    </source>
</evidence>
<dbReference type="InterPro" id="IPR036890">
    <property type="entry name" value="HATPase_C_sf"/>
</dbReference>
<dbReference type="EC" id="2.7.13.3" evidence="2"/>
<dbReference type="InterPro" id="IPR036641">
    <property type="entry name" value="HPT_dom_sf"/>
</dbReference>
<dbReference type="Gene3D" id="3.30.450.20">
    <property type="entry name" value="PAS domain"/>
    <property type="match status" value="1"/>
</dbReference>
<keyword evidence="12" id="KW-0418">Kinase</keyword>
<dbReference type="InterPro" id="IPR005467">
    <property type="entry name" value="His_kinase_dom"/>
</dbReference>
<evidence type="ECO:0000259" key="8">
    <source>
        <dbReference type="PROSITE" id="PS50109"/>
    </source>
</evidence>
<evidence type="ECO:0000313" key="13">
    <source>
        <dbReference type="Proteomes" id="UP000254794"/>
    </source>
</evidence>
<feature type="domain" description="PAC" evidence="10">
    <location>
        <begin position="77"/>
        <end position="129"/>
    </location>
</feature>
<dbReference type="Gene3D" id="3.30.565.10">
    <property type="entry name" value="Histidine kinase-like ATPase, C-terminal domain"/>
    <property type="match status" value="1"/>
</dbReference>
<dbReference type="Pfam" id="PF01627">
    <property type="entry name" value="Hpt"/>
    <property type="match status" value="1"/>
</dbReference>
<feature type="domain" description="Histidine kinase" evidence="8">
    <location>
        <begin position="147"/>
        <end position="369"/>
    </location>
</feature>
<dbReference type="InterPro" id="IPR003661">
    <property type="entry name" value="HisK_dim/P_dom"/>
</dbReference>
<dbReference type="SUPFAM" id="SSF47384">
    <property type="entry name" value="Homodimeric domain of signal transducing histidine kinase"/>
    <property type="match status" value="1"/>
</dbReference>
<dbReference type="InterPro" id="IPR013656">
    <property type="entry name" value="PAS_4"/>
</dbReference>
<dbReference type="CDD" id="cd16922">
    <property type="entry name" value="HATPase_EvgS-ArcB-TorS-like"/>
    <property type="match status" value="1"/>
</dbReference>
<dbReference type="Gene3D" id="1.20.120.160">
    <property type="entry name" value="HPT domain"/>
    <property type="match status" value="1"/>
</dbReference>
<sequence length="662" mass="74651">MDKYILLNLINHLPHAIFWKDCNLVFQGCNRIFAKKLGFSEPQDIIGKTDFDLLPAEAAVKYRRDDKMVIESGQAKLDYEETFIQPNGAKRTVLVSKVPFYDDKKVIVGILGIYTDITQRKKQEEQLKKAKKNSEAANRAKDEFIRNMSHDIRTPLSGIIGMSSLLEQEAHTHEEREHAHMLNISSEQLLILLNSVLEIVATGSAIEADSKLSKFNIYELIQYICDLELPAIKIKNLDLKVNIDKEVPKFIQTDQVKLHRILLNLLGNAVKFTNKGCIEIIVRLEKKCGNKTNLEFLIKDTGIGIKPEDKQKIFTRFYRANPSAQGIYSGYGVGLHIVKKYTKLLKGHIAVESHVGQGTTFSVTIPVYVVANKHDLTTNDEAQYTTTVVNTSVWLKNGDKPCILIVEDNAIALKTAETILKQANCQFQSAQNGARAIELFREYKFDLILLDIGLPDIYGNELTKIFRRIEQEENIIATPIIGLTAYSPANTEAMLLKAGMNKVITKPFRLAALNELLTIFVKDKVSTTDNIAKPTSLANLFFEVTKYPLIDVEQGINTIGSVSSLTELLQMLFNETPTHLKELEQAWHEENIVLMGRVIHKMKGGALCCGAAQMQYACHVFEQKLNGLTMNELTDVLEQFTLIVKRTLVEIKTWLAKNKSKL</sequence>
<dbReference type="SMART" id="SM00388">
    <property type="entry name" value="HisKA"/>
    <property type="match status" value="1"/>
</dbReference>
<proteinExistence type="predicted"/>
<dbReference type="NCBIfam" id="TIGR00229">
    <property type="entry name" value="sensory_box"/>
    <property type="match status" value="1"/>
</dbReference>
<dbReference type="InterPro" id="IPR003594">
    <property type="entry name" value="HATPase_dom"/>
</dbReference>
<dbReference type="InterPro" id="IPR008207">
    <property type="entry name" value="Sig_transdc_His_kin_Hpt_dom"/>
</dbReference>
<organism evidence="12 13">
    <name type="scientific">Legionella busanensis</name>
    <dbReference type="NCBI Taxonomy" id="190655"/>
    <lineage>
        <taxon>Bacteria</taxon>
        <taxon>Pseudomonadati</taxon>
        <taxon>Pseudomonadota</taxon>
        <taxon>Gammaproteobacteria</taxon>
        <taxon>Legionellales</taxon>
        <taxon>Legionellaceae</taxon>
        <taxon>Legionella</taxon>
    </lineage>
</organism>
<evidence type="ECO:0000256" key="6">
    <source>
        <dbReference type="PROSITE-ProRule" id="PRU00169"/>
    </source>
</evidence>
<dbReference type="SUPFAM" id="SSF55874">
    <property type="entry name" value="ATPase domain of HSP90 chaperone/DNA topoisomerase II/histidine kinase"/>
    <property type="match status" value="1"/>
</dbReference>
<dbReference type="GO" id="GO:0005886">
    <property type="term" value="C:plasma membrane"/>
    <property type="evidence" value="ECO:0007669"/>
    <property type="project" value="UniProtKB-SubCell"/>
</dbReference>
<dbReference type="InterPro" id="IPR000700">
    <property type="entry name" value="PAS-assoc_C"/>
</dbReference>
<keyword evidence="13" id="KW-1185">Reference proteome</keyword>
<gene>
    <name evidence="12" type="primary">arcB_2</name>
    <name evidence="12" type="ORF">NCTC13316_02506</name>
</gene>
<dbReference type="PROSITE" id="PS50113">
    <property type="entry name" value="PAC"/>
    <property type="match status" value="1"/>
</dbReference>
<evidence type="ECO:0000259" key="10">
    <source>
        <dbReference type="PROSITE" id="PS50113"/>
    </source>
</evidence>
<evidence type="ECO:0000313" key="12">
    <source>
        <dbReference type="EMBL" id="STX52393.1"/>
    </source>
</evidence>
<dbReference type="GO" id="GO:0005524">
    <property type="term" value="F:ATP binding"/>
    <property type="evidence" value="ECO:0007669"/>
    <property type="project" value="UniProtKB-KW"/>
</dbReference>
<dbReference type="InterPro" id="IPR000014">
    <property type="entry name" value="PAS"/>
</dbReference>
<reference evidence="12 13" key="1">
    <citation type="submission" date="2018-06" db="EMBL/GenBank/DDBJ databases">
        <authorList>
            <consortium name="Pathogen Informatics"/>
            <person name="Doyle S."/>
        </authorList>
    </citation>
    <scope>NUCLEOTIDE SEQUENCE [LARGE SCALE GENOMIC DNA]</scope>
    <source>
        <strain evidence="12 13">NCTC13316</strain>
    </source>
</reference>
<dbReference type="SMART" id="SM00387">
    <property type="entry name" value="HATPase_c"/>
    <property type="match status" value="1"/>
</dbReference>
<keyword evidence="4" id="KW-0902">Two-component regulatory system</keyword>
<dbReference type="PRINTS" id="PR00344">
    <property type="entry name" value="BCTRLSENSOR"/>
</dbReference>
<dbReference type="CDD" id="cd00082">
    <property type="entry name" value="HisKA"/>
    <property type="match status" value="1"/>
</dbReference>
<feature type="modified residue" description="Phosphohistidine" evidence="5">
    <location>
        <position position="600"/>
    </location>
</feature>
<evidence type="ECO:0000259" key="9">
    <source>
        <dbReference type="PROSITE" id="PS50110"/>
    </source>
</evidence>
<dbReference type="AlphaFoldDB" id="A0A378JQ46"/>
<protein>
    <recommendedName>
        <fullName evidence="2">histidine kinase</fullName>
        <ecNumber evidence="2">2.7.13.3</ecNumber>
    </recommendedName>
</protein>
<name>A0A378JQ46_9GAMM</name>
<dbReference type="InterPro" id="IPR035965">
    <property type="entry name" value="PAS-like_dom_sf"/>
</dbReference>
<dbReference type="SUPFAM" id="SSF52172">
    <property type="entry name" value="CheY-like"/>
    <property type="match status" value="1"/>
</dbReference>
<comment type="catalytic activity">
    <reaction evidence="1">
        <text>ATP + protein L-histidine = ADP + protein N-phospho-L-histidine.</text>
        <dbReference type="EC" id="2.7.13.3"/>
    </reaction>
</comment>
<keyword evidence="7" id="KW-0175">Coiled coil</keyword>
<evidence type="ECO:0000256" key="1">
    <source>
        <dbReference type="ARBA" id="ARBA00000085"/>
    </source>
</evidence>
<dbReference type="InterPro" id="IPR004358">
    <property type="entry name" value="Sig_transdc_His_kin-like_C"/>
</dbReference>
<dbReference type="Pfam" id="PF08448">
    <property type="entry name" value="PAS_4"/>
    <property type="match status" value="1"/>
</dbReference>
<dbReference type="Pfam" id="PF00072">
    <property type="entry name" value="Response_reg"/>
    <property type="match status" value="1"/>
</dbReference>
<dbReference type="CDD" id="cd00130">
    <property type="entry name" value="PAS"/>
    <property type="match status" value="1"/>
</dbReference>
<dbReference type="PANTHER" id="PTHR45339">
    <property type="entry name" value="HYBRID SIGNAL TRANSDUCTION HISTIDINE KINASE J"/>
    <property type="match status" value="1"/>
</dbReference>
<dbReference type="GO" id="GO:0000155">
    <property type="term" value="F:phosphorelay sensor kinase activity"/>
    <property type="evidence" value="ECO:0007669"/>
    <property type="project" value="InterPro"/>
</dbReference>
<feature type="modified residue" description="4-aspartylphosphate" evidence="6">
    <location>
        <position position="451"/>
    </location>
</feature>
<keyword evidence="12" id="KW-0808">Transferase</keyword>
<dbReference type="EMBL" id="UGOD01000001">
    <property type="protein sequence ID" value="STX52393.1"/>
    <property type="molecule type" value="Genomic_DNA"/>
</dbReference>
<dbReference type="Gene3D" id="1.10.287.130">
    <property type="match status" value="1"/>
</dbReference>
<feature type="domain" description="HPt" evidence="11">
    <location>
        <begin position="561"/>
        <end position="654"/>
    </location>
</feature>
<dbReference type="InterPro" id="IPR036097">
    <property type="entry name" value="HisK_dim/P_sf"/>
</dbReference>
<dbReference type="CDD" id="cd00088">
    <property type="entry name" value="HPT"/>
    <property type="match status" value="1"/>
</dbReference>
<dbReference type="PROSITE" id="PS50894">
    <property type="entry name" value="HPT"/>
    <property type="match status" value="1"/>
</dbReference>
<dbReference type="Pfam" id="PF02518">
    <property type="entry name" value="HATPase_c"/>
    <property type="match status" value="1"/>
</dbReference>
<dbReference type="InterPro" id="IPR011006">
    <property type="entry name" value="CheY-like_superfamily"/>
</dbReference>
<evidence type="ECO:0000256" key="3">
    <source>
        <dbReference type="ARBA" id="ARBA00022553"/>
    </source>
</evidence>
<dbReference type="SMART" id="SM00086">
    <property type="entry name" value="PAC"/>
    <property type="match status" value="1"/>
</dbReference>
<dbReference type="SMART" id="SM00073">
    <property type="entry name" value="HPT"/>
    <property type="match status" value="1"/>
</dbReference>
<dbReference type="Gene3D" id="3.40.50.2300">
    <property type="match status" value="1"/>
</dbReference>
<feature type="domain" description="Response regulatory" evidence="9">
    <location>
        <begin position="402"/>
        <end position="521"/>
    </location>
</feature>
<dbReference type="SMART" id="SM00448">
    <property type="entry name" value="REC"/>
    <property type="match status" value="1"/>
</dbReference>
<dbReference type="OrthoDB" id="9770795at2"/>
<evidence type="ECO:0000259" key="11">
    <source>
        <dbReference type="PROSITE" id="PS50894"/>
    </source>
</evidence>
<dbReference type="PROSITE" id="PS50109">
    <property type="entry name" value="HIS_KIN"/>
    <property type="match status" value="1"/>
</dbReference>
<feature type="coiled-coil region" evidence="7">
    <location>
        <begin position="120"/>
        <end position="147"/>
    </location>
</feature>
<keyword evidence="3 6" id="KW-0597">Phosphoprotein</keyword>
<dbReference type="PANTHER" id="PTHR45339:SF5">
    <property type="entry name" value="HISTIDINE KINASE"/>
    <property type="match status" value="1"/>
</dbReference>
<evidence type="ECO:0000256" key="7">
    <source>
        <dbReference type="SAM" id="Coils"/>
    </source>
</evidence>
<evidence type="ECO:0000256" key="5">
    <source>
        <dbReference type="PROSITE-ProRule" id="PRU00110"/>
    </source>
</evidence>
<dbReference type="Pfam" id="PF00512">
    <property type="entry name" value="HisKA"/>
    <property type="match status" value="1"/>
</dbReference>
<dbReference type="Proteomes" id="UP000254794">
    <property type="component" value="Unassembled WGS sequence"/>
</dbReference>
<dbReference type="CDD" id="cd17546">
    <property type="entry name" value="REC_hyHK_CKI1_RcsC-like"/>
    <property type="match status" value="1"/>
</dbReference>
<dbReference type="FunFam" id="3.30.565.10:FF:000010">
    <property type="entry name" value="Sensor histidine kinase RcsC"/>
    <property type="match status" value="1"/>
</dbReference>
<dbReference type="InterPro" id="IPR001789">
    <property type="entry name" value="Sig_transdc_resp-reg_receiver"/>
</dbReference>
<accession>A0A378JQ46</accession>
<dbReference type="SUPFAM" id="SSF55785">
    <property type="entry name" value="PYP-like sensor domain (PAS domain)"/>
    <property type="match status" value="1"/>
</dbReference>